<gene>
    <name evidence="1" type="ORF">EJB05_34719</name>
</gene>
<feature type="non-terminal residue" evidence="1">
    <location>
        <position position="1"/>
    </location>
</feature>
<evidence type="ECO:0000313" key="2">
    <source>
        <dbReference type="Proteomes" id="UP000324897"/>
    </source>
</evidence>
<keyword evidence="2" id="KW-1185">Reference proteome</keyword>
<dbReference type="AlphaFoldDB" id="A0A5J9U4H5"/>
<dbReference type="Gramene" id="TVU18612">
    <property type="protein sequence ID" value="TVU18612"/>
    <property type="gene ID" value="EJB05_34719"/>
</dbReference>
<dbReference type="EMBL" id="RWGY01000029">
    <property type="protein sequence ID" value="TVU18612.1"/>
    <property type="molecule type" value="Genomic_DNA"/>
</dbReference>
<dbReference type="Proteomes" id="UP000324897">
    <property type="component" value="Chromosome 7"/>
</dbReference>
<organism evidence="1 2">
    <name type="scientific">Eragrostis curvula</name>
    <name type="common">weeping love grass</name>
    <dbReference type="NCBI Taxonomy" id="38414"/>
    <lineage>
        <taxon>Eukaryota</taxon>
        <taxon>Viridiplantae</taxon>
        <taxon>Streptophyta</taxon>
        <taxon>Embryophyta</taxon>
        <taxon>Tracheophyta</taxon>
        <taxon>Spermatophyta</taxon>
        <taxon>Magnoliopsida</taxon>
        <taxon>Liliopsida</taxon>
        <taxon>Poales</taxon>
        <taxon>Poaceae</taxon>
        <taxon>PACMAD clade</taxon>
        <taxon>Chloridoideae</taxon>
        <taxon>Eragrostideae</taxon>
        <taxon>Eragrostidinae</taxon>
        <taxon>Eragrostis</taxon>
    </lineage>
</organism>
<proteinExistence type="predicted"/>
<protein>
    <submittedName>
        <fullName evidence="1">Uncharacterized protein</fullName>
    </submittedName>
</protein>
<sequence length="248" mass="27564">MALDLANMVHAPHLGHGHMTKCGMTMPLIWPPKCPEIHVEKAWGFSRLLPFNGSVKWSDYINYLCEYYKRNASVFLREVAANDPELSRAPDYIFSVNTIIESNLIRNRAHSSFGATAEEYSVSSAIAFVCIALEADLMCELLRHGAKPTDDIIKQSSGIRLCALSLLSIKGDQSVLAAAAAMVGIAKETKTICDWVKKEKKLVKFSSSTPYELEWSCFICIRSLDVMTTIVQKSSFPSKMEYAAVAEE</sequence>
<evidence type="ECO:0000313" key="1">
    <source>
        <dbReference type="EMBL" id="TVU18612.1"/>
    </source>
</evidence>
<accession>A0A5J9U4H5</accession>
<dbReference type="OrthoDB" id="679995at2759"/>
<name>A0A5J9U4H5_9POAL</name>
<comment type="caution">
    <text evidence="1">The sequence shown here is derived from an EMBL/GenBank/DDBJ whole genome shotgun (WGS) entry which is preliminary data.</text>
</comment>
<reference evidence="1 2" key="1">
    <citation type="journal article" date="2019" name="Sci. Rep.">
        <title>A high-quality genome of Eragrostis curvula grass provides insights into Poaceae evolution and supports new strategies to enhance forage quality.</title>
        <authorList>
            <person name="Carballo J."/>
            <person name="Santos B.A.C.M."/>
            <person name="Zappacosta D."/>
            <person name="Garbus I."/>
            <person name="Selva J.P."/>
            <person name="Gallo C.A."/>
            <person name="Diaz A."/>
            <person name="Albertini E."/>
            <person name="Caccamo M."/>
            <person name="Echenique V."/>
        </authorList>
    </citation>
    <scope>NUCLEOTIDE SEQUENCE [LARGE SCALE GENOMIC DNA]</scope>
    <source>
        <strain evidence="2">cv. Victoria</strain>
        <tissue evidence="1">Leaf</tissue>
    </source>
</reference>